<organism evidence="1 2">
    <name type="scientific">Russula earlei</name>
    <dbReference type="NCBI Taxonomy" id="71964"/>
    <lineage>
        <taxon>Eukaryota</taxon>
        <taxon>Fungi</taxon>
        <taxon>Dikarya</taxon>
        <taxon>Basidiomycota</taxon>
        <taxon>Agaricomycotina</taxon>
        <taxon>Agaricomycetes</taxon>
        <taxon>Russulales</taxon>
        <taxon>Russulaceae</taxon>
        <taxon>Russula</taxon>
    </lineage>
</organism>
<dbReference type="EMBL" id="JAGFNK010000215">
    <property type="protein sequence ID" value="KAI9458027.1"/>
    <property type="molecule type" value="Genomic_DNA"/>
</dbReference>
<reference evidence="1" key="1">
    <citation type="submission" date="2021-03" db="EMBL/GenBank/DDBJ databases">
        <title>Evolutionary priming and transition to the ectomycorrhizal habit in an iconic lineage of mushroom-forming fungi: is preadaptation a requirement?</title>
        <authorList>
            <consortium name="DOE Joint Genome Institute"/>
            <person name="Looney B.P."/>
            <person name="Miyauchi S."/>
            <person name="Morin E."/>
            <person name="Drula E."/>
            <person name="Courty P.E."/>
            <person name="Chicoki N."/>
            <person name="Fauchery L."/>
            <person name="Kohler A."/>
            <person name="Kuo A."/>
            <person name="LaButti K."/>
            <person name="Pangilinan J."/>
            <person name="Lipzen A."/>
            <person name="Riley R."/>
            <person name="Andreopoulos W."/>
            <person name="He G."/>
            <person name="Johnson J."/>
            <person name="Barry K.W."/>
            <person name="Grigoriev I.V."/>
            <person name="Nagy L."/>
            <person name="Hibbett D."/>
            <person name="Henrissat B."/>
            <person name="Matheny P.B."/>
            <person name="Labbe J."/>
            <person name="Martin A.F."/>
        </authorList>
    </citation>
    <scope>NUCLEOTIDE SEQUENCE</scope>
    <source>
        <strain evidence="1">BPL698</strain>
    </source>
</reference>
<name>A0ACC0U2P4_9AGAM</name>
<proteinExistence type="predicted"/>
<protein>
    <submittedName>
        <fullName evidence="1">MFS general substrate transporter</fullName>
    </submittedName>
</protein>
<evidence type="ECO:0000313" key="2">
    <source>
        <dbReference type="Proteomes" id="UP001207468"/>
    </source>
</evidence>
<accession>A0ACC0U2P4</accession>
<keyword evidence="2" id="KW-1185">Reference proteome</keyword>
<sequence>MAQRDQLYFSPSCTTHDDSCPLLPHSTPNSLESQASSPPAKVRSTSTPIPRSQLICLCLIRLVEPIAFTQIFPYVNEMIAHIHLTNDPSRVGFYSGLAESAFSISSLLSIYHWARLSDVMGRRPVIFIGILGVSFATLLFGLQQTFPGILLIRCIGGFFSGNTAVIYSVLGEITDTTNQAIAFPMFGLAWPVGSIIGPLIGGTFSNPANAIPNLFGHHFFQTYPYFLPGFIAFVISLVAATFGYVFLEETLPSKRRGLAVPKSITGVTHEQKSSPFTFRMLISVPIIRALSLSGAGLSFTYTAFDVLFVLFCYSPIESGGLALSAAEIGICLAIAGLISCFIQLFVTPTLLVRCDHVRLYNRCLGLWPYCFLALPLLNAVARIGLPIVDHRLSEGTLYLTNADRHVQAIVWCGLTALLALSRLACLAFALSMILVKESAPTPDSLGVTNGLVMFAMCLTRSFCPALASSLFASLASSKILCGYLWVVIMATISYACTWFGPQIERSRESSIVSHGLSE</sequence>
<comment type="caution">
    <text evidence="1">The sequence shown here is derived from an EMBL/GenBank/DDBJ whole genome shotgun (WGS) entry which is preliminary data.</text>
</comment>
<dbReference type="Proteomes" id="UP001207468">
    <property type="component" value="Unassembled WGS sequence"/>
</dbReference>
<gene>
    <name evidence="1" type="ORF">F5148DRAFT_1221492</name>
</gene>
<evidence type="ECO:0000313" key="1">
    <source>
        <dbReference type="EMBL" id="KAI9458027.1"/>
    </source>
</evidence>